<sequence>MYGAAHLGVPVSSADTRSRGMGGVSMAISGEDFSFGNPARTVNFWRAGFNAAISQDYRNVKDANGSSSLRATNFLSFRGIFPTYKGYVVSFGVYQWRDLDWDFSDQVSVDILPNDIKRTLSSNGGIYVSRLAVAKAVNAHLAFGLGLDWSFGRAKQLRTLDFQNTDYHSNQESYDFRYSFFRPTLGVLTSYKGTNLGFSVTTSKSAQIRERINFYNGYQDRRKAALKYPASWRLGIARRLSQRSVLAADVEYEGWQSGDLILDSPFTAANQLRYGIGFELLPSAAENPPGYRKFPLRAGFSHATYPFRIAGASVVENTFSLGTGKYYGRGNGMADIAFEYLKRSTAAAGYPEESVFRIVFSLSAFEKWTARPRR</sequence>
<dbReference type="Gene3D" id="2.40.160.60">
    <property type="entry name" value="Outer membrane protein transport protein (OMPP1/FadL/TodX)"/>
    <property type="match status" value="1"/>
</dbReference>
<dbReference type="AlphaFoldDB" id="A0A1F5YET9"/>
<proteinExistence type="predicted"/>
<accession>A0A1F5YET9</accession>
<gene>
    <name evidence="1" type="ORF">A2Z86_08925</name>
</gene>
<organism evidence="1 2">
    <name type="scientific">Candidatus Glassbacteria bacterium GWA2_58_10</name>
    <dbReference type="NCBI Taxonomy" id="1817865"/>
    <lineage>
        <taxon>Bacteria</taxon>
        <taxon>Candidatus Glassiibacteriota</taxon>
    </lineage>
</organism>
<dbReference type="EMBL" id="MFIV01000118">
    <property type="protein sequence ID" value="OGF98371.1"/>
    <property type="molecule type" value="Genomic_DNA"/>
</dbReference>
<protein>
    <recommendedName>
        <fullName evidence="3">DUF5723 domain-containing protein</fullName>
    </recommendedName>
</protein>
<evidence type="ECO:0000313" key="1">
    <source>
        <dbReference type="EMBL" id="OGF98371.1"/>
    </source>
</evidence>
<reference evidence="1 2" key="1">
    <citation type="journal article" date="2016" name="Nat. Commun.">
        <title>Thousands of microbial genomes shed light on interconnected biogeochemical processes in an aquifer system.</title>
        <authorList>
            <person name="Anantharaman K."/>
            <person name="Brown C.T."/>
            <person name="Hug L.A."/>
            <person name="Sharon I."/>
            <person name="Castelle C.J."/>
            <person name="Probst A.J."/>
            <person name="Thomas B.C."/>
            <person name="Singh A."/>
            <person name="Wilkins M.J."/>
            <person name="Karaoz U."/>
            <person name="Brodie E.L."/>
            <person name="Williams K.H."/>
            <person name="Hubbard S.S."/>
            <person name="Banfield J.F."/>
        </authorList>
    </citation>
    <scope>NUCLEOTIDE SEQUENCE [LARGE SCALE GENOMIC DNA]</scope>
</reference>
<name>A0A1F5YET9_9BACT</name>
<dbReference type="SUPFAM" id="SSF56935">
    <property type="entry name" value="Porins"/>
    <property type="match status" value="1"/>
</dbReference>
<comment type="caution">
    <text evidence="1">The sequence shown here is derived from an EMBL/GenBank/DDBJ whole genome shotgun (WGS) entry which is preliminary data.</text>
</comment>
<evidence type="ECO:0000313" key="2">
    <source>
        <dbReference type="Proteomes" id="UP000176992"/>
    </source>
</evidence>
<evidence type="ECO:0008006" key="3">
    <source>
        <dbReference type="Google" id="ProtNLM"/>
    </source>
</evidence>
<dbReference type="Proteomes" id="UP000176992">
    <property type="component" value="Unassembled WGS sequence"/>
</dbReference>